<organism evidence="3 4">
    <name type="scientific">Spinactinospora alkalitolerans</name>
    <dbReference type="NCBI Taxonomy" id="687207"/>
    <lineage>
        <taxon>Bacteria</taxon>
        <taxon>Bacillati</taxon>
        <taxon>Actinomycetota</taxon>
        <taxon>Actinomycetes</taxon>
        <taxon>Streptosporangiales</taxon>
        <taxon>Nocardiopsidaceae</taxon>
        <taxon>Spinactinospora</taxon>
    </lineage>
</organism>
<reference evidence="3 4" key="1">
    <citation type="submission" date="2020-07" db="EMBL/GenBank/DDBJ databases">
        <title>Sequencing the genomes of 1000 actinobacteria strains.</title>
        <authorList>
            <person name="Klenk H.-P."/>
        </authorList>
    </citation>
    <scope>NUCLEOTIDE SEQUENCE [LARGE SCALE GENOMIC DNA]</scope>
    <source>
        <strain evidence="3 4">CXB654</strain>
    </source>
</reference>
<dbReference type="SUPFAM" id="SSF55729">
    <property type="entry name" value="Acyl-CoA N-acyltransferases (Nat)"/>
    <property type="match status" value="1"/>
</dbReference>
<keyword evidence="1" id="KW-0808">Transferase</keyword>
<dbReference type="PROSITE" id="PS51186">
    <property type="entry name" value="GNAT"/>
    <property type="match status" value="1"/>
</dbReference>
<dbReference type="Proteomes" id="UP000589036">
    <property type="component" value="Unassembled WGS sequence"/>
</dbReference>
<proteinExistence type="predicted"/>
<dbReference type="PANTHER" id="PTHR13947:SF37">
    <property type="entry name" value="LD18367P"/>
    <property type="match status" value="1"/>
</dbReference>
<dbReference type="CDD" id="cd04301">
    <property type="entry name" value="NAT_SF"/>
    <property type="match status" value="1"/>
</dbReference>
<dbReference type="RefSeq" id="WP_179644168.1">
    <property type="nucleotide sequence ID" value="NZ_BAAAYY010000004.1"/>
</dbReference>
<evidence type="ECO:0000313" key="3">
    <source>
        <dbReference type="EMBL" id="NYE48372.1"/>
    </source>
</evidence>
<dbReference type="InterPro" id="IPR050769">
    <property type="entry name" value="NAT_camello-type"/>
</dbReference>
<dbReference type="InterPro" id="IPR016181">
    <property type="entry name" value="Acyl_CoA_acyltransferase"/>
</dbReference>
<dbReference type="Gene3D" id="3.40.630.30">
    <property type="match status" value="1"/>
</dbReference>
<sequence>MLVRNARAEEMARVGDLRVRTYLAQELLEPDSPYVETLRGLGRGDRGEVLVAADGDDVLGTVTLRPHRDDSEVTRSCAEGEVRALAVAPESQGRGVGRLLLHAVRDRAAAAGMRHLVLSTQPAMVAAQRLYESEGFGRLPERDWTVHPGLTLMAYGLLLAPLRPSGGPVR</sequence>
<protein>
    <submittedName>
        <fullName evidence="3">Ribosomal protein S18 acetylase RimI-like enzyme</fullName>
    </submittedName>
</protein>
<dbReference type="GO" id="GO:0008080">
    <property type="term" value="F:N-acetyltransferase activity"/>
    <property type="evidence" value="ECO:0007669"/>
    <property type="project" value="InterPro"/>
</dbReference>
<comment type="caution">
    <text evidence="3">The sequence shown here is derived from an EMBL/GenBank/DDBJ whole genome shotgun (WGS) entry which is preliminary data.</text>
</comment>
<evidence type="ECO:0000256" key="1">
    <source>
        <dbReference type="ARBA" id="ARBA00022679"/>
    </source>
</evidence>
<dbReference type="AlphaFoldDB" id="A0A852TZB3"/>
<dbReference type="PANTHER" id="PTHR13947">
    <property type="entry name" value="GNAT FAMILY N-ACETYLTRANSFERASE"/>
    <property type="match status" value="1"/>
</dbReference>
<evidence type="ECO:0000259" key="2">
    <source>
        <dbReference type="PROSITE" id="PS51186"/>
    </source>
</evidence>
<dbReference type="EMBL" id="JACCCC010000001">
    <property type="protein sequence ID" value="NYE48372.1"/>
    <property type="molecule type" value="Genomic_DNA"/>
</dbReference>
<keyword evidence="3" id="KW-0689">Ribosomal protein</keyword>
<dbReference type="InterPro" id="IPR000182">
    <property type="entry name" value="GNAT_dom"/>
</dbReference>
<name>A0A852TZB3_9ACTN</name>
<evidence type="ECO:0000313" key="4">
    <source>
        <dbReference type="Proteomes" id="UP000589036"/>
    </source>
</evidence>
<accession>A0A852TZB3</accession>
<dbReference type="GO" id="GO:0005840">
    <property type="term" value="C:ribosome"/>
    <property type="evidence" value="ECO:0007669"/>
    <property type="project" value="UniProtKB-KW"/>
</dbReference>
<keyword evidence="3" id="KW-0687">Ribonucleoprotein</keyword>
<feature type="domain" description="N-acetyltransferase" evidence="2">
    <location>
        <begin position="1"/>
        <end position="158"/>
    </location>
</feature>
<gene>
    <name evidence="3" type="ORF">HDA32_003492</name>
</gene>
<keyword evidence="4" id="KW-1185">Reference proteome</keyword>
<dbReference type="Pfam" id="PF00583">
    <property type="entry name" value="Acetyltransf_1"/>
    <property type="match status" value="1"/>
</dbReference>